<reference evidence="1" key="1">
    <citation type="journal article" date="2015" name="Nature">
        <title>Complex archaea that bridge the gap between prokaryotes and eukaryotes.</title>
        <authorList>
            <person name="Spang A."/>
            <person name="Saw J.H."/>
            <person name="Jorgensen S.L."/>
            <person name="Zaremba-Niedzwiedzka K."/>
            <person name="Martijn J."/>
            <person name="Lind A.E."/>
            <person name="van Eijk R."/>
            <person name="Schleper C."/>
            <person name="Guy L."/>
            <person name="Ettema T.J."/>
        </authorList>
    </citation>
    <scope>NUCLEOTIDE SEQUENCE</scope>
</reference>
<sequence length="92" mass="10616">MVKLRQANINELREGDVIYFEYEHNYNGKSRAMRYKRGLFLCQRRGKAILILQGLHGNPPSWNKFITICDFDRICIESHIGTAEFVGGKTAP</sequence>
<comment type="caution">
    <text evidence="1">The sequence shown here is derived from an EMBL/GenBank/DDBJ whole genome shotgun (WGS) entry which is preliminary data.</text>
</comment>
<gene>
    <name evidence="1" type="ORF">LCGC14_0476360</name>
</gene>
<name>A0A0F9VJD2_9ZZZZ</name>
<accession>A0A0F9VJD2</accession>
<dbReference type="EMBL" id="LAZR01000513">
    <property type="protein sequence ID" value="KKN65933.1"/>
    <property type="molecule type" value="Genomic_DNA"/>
</dbReference>
<evidence type="ECO:0000313" key="1">
    <source>
        <dbReference type="EMBL" id="KKN65933.1"/>
    </source>
</evidence>
<dbReference type="AlphaFoldDB" id="A0A0F9VJD2"/>
<protein>
    <submittedName>
        <fullName evidence="1">Uncharacterized protein</fullName>
    </submittedName>
</protein>
<proteinExistence type="predicted"/>
<organism evidence="1">
    <name type="scientific">marine sediment metagenome</name>
    <dbReference type="NCBI Taxonomy" id="412755"/>
    <lineage>
        <taxon>unclassified sequences</taxon>
        <taxon>metagenomes</taxon>
        <taxon>ecological metagenomes</taxon>
    </lineage>
</organism>